<organism evidence="4 5">
    <name type="scientific">Shewanella litorisediminis</name>
    <dbReference type="NCBI Taxonomy" id="1173586"/>
    <lineage>
        <taxon>Bacteria</taxon>
        <taxon>Pseudomonadati</taxon>
        <taxon>Pseudomonadota</taxon>
        <taxon>Gammaproteobacteria</taxon>
        <taxon>Alteromonadales</taxon>
        <taxon>Shewanellaceae</taxon>
        <taxon>Shewanella</taxon>
    </lineage>
</organism>
<evidence type="ECO:0000259" key="3">
    <source>
        <dbReference type="PROSITE" id="PS50887"/>
    </source>
</evidence>
<reference evidence="4 5" key="1">
    <citation type="journal article" date="2012" name="Antonie Van Leeuwenhoek">
        <title>Shewanella litorisediminis sp. nov., a gammaproteobacterium isolated from a tidal flat sediment.</title>
        <authorList>
            <person name="Lee M.H."/>
            <person name="Yoon J.H."/>
        </authorList>
    </citation>
    <scope>NUCLEOTIDE SEQUENCE [LARGE SCALE GENOMIC DNA]</scope>
    <source>
        <strain evidence="4 5">SMK1-12</strain>
    </source>
</reference>
<accession>A0ABX7G875</accession>
<dbReference type="PROSITE" id="PS50887">
    <property type="entry name" value="GGDEF"/>
    <property type="match status" value="1"/>
</dbReference>
<evidence type="ECO:0000313" key="4">
    <source>
        <dbReference type="EMBL" id="QRH03451.1"/>
    </source>
</evidence>
<dbReference type="InterPro" id="IPR050469">
    <property type="entry name" value="Diguanylate_Cyclase"/>
</dbReference>
<dbReference type="InterPro" id="IPR000160">
    <property type="entry name" value="GGDEF_dom"/>
</dbReference>
<protein>
    <recommendedName>
        <fullName evidence="1">diguanylate cyclase</fullName>
        <ecNumber evidence="1">2.7.7.65</ecNumber>
    </recommendedName>
</protein>
<gene>
    <name evidence="4" type="ORF">JQC75_08775</name>
</gene>
<keyword evidence="5" id="KW-1185">Reference proteome</keyword>
<dbReference type="Gene3D" id="3.30.70.270">
    <property type="match status" value="1"/>
</dbReference>
<dbReference type="InterPro" id="IPR043128">
    <property type="entry name" value="Rev_trsase/Diguanyl_cyclase"/>
</dbReference>
<dbReference type="PANTHER" id="PTHR45138">
    <property type="entry name" value="REGULATORY COMPONENTS OF SENSORY TRANSDUCTION SYSTEM"/>
    <property type="match status" value="1"/>
</dbReference>
<dbReference type="Pfam" id="PF00990">
    <property type="entry name" value="GGDEF"/>
    <property type="match status" value="1"/>
</dbReference>
<evidence type="ECO:0000256" key="2">
    <source>
        <dbReference type="ARBA" id="ARBA00034247"/>
    </source>
</evidence>
<dbReference type="RefSeq" id="WP_203327004.1">
    <property type="nucleotide sequence ID" value="NZ_CP069213.1"/>
</dbReference>
<feature type="domain" description="GGDEF" evidence="3">
    <location>
        <begin position="207"/>
        <end position="341"/>
    </location>
</feature>
<comment type="catalytic activity">
    <reaction evidence="2">
        <text>2 GTP = 3',3'-c-di-GMP + 2 diphosphate</text>
        <dbReference type="Rhea" id="RHEA:24898"/>
        <dbReference type="ChEBI" id="CHEBI:33019"/>
        <dbReference type="ChEBI" id="CHEBI:37565"/>
        <dbReference type="ChEBI" id="CHEBI:58805"/>
        <dbReference type="EC" id="2.7.7.65"/>
    </reaction>
</comment>
<dbReference type="EC" id="2.7.7.65" evidence="1"/>
<evidence type="ECO:0000313" key="5">
    <source>
        <dbReference type="Proteomes" id="UP000596252"/>
    </source>
</evidence>
<proteinExistence type="predicted"/>
<dbReference type="PANTHER" id="PTHR45138:SF9">
    <property type="entry name" value="DIGUANYLATE CYCLASE DGCM-RELATED"/>
    <property type="match status" value="1"/>
</dbReference>
<dbReference type="CDD" id="cd01949">
    <property type="entry name" value="GGDEF"/>
    <property type="match status" value="1"/>
</dbReference>
<evidence type="ECO:0000256" key="1">
    <source>
        <dbReference type="ARBA" id="ARBA00012528"/>
    </source>
</evidence>
<dbReference type="InterPro" id="IPR029787">
    <property type="entry name" value="Nucleotide_cyclase"/>
</dbReference>
<dbReference type="Proteomes" id="UP000596252">
    <property type="component" value="Chromosome"/>
</dbReference>
<dbReference type="SMART" id="SM00267">
    <property type="entry name" value="GGDEF"/>
    <property type="match status" value="1"/>
</dbReference>
<dbReference type="SUPFAM" id="SSF55073">
    <property type="entry name" value="Nucleotide cyclase"/>
    <property type="match status" value="1"/>
</dbReference>
<name>A0ABX7G875_9GAMM</name>
<dbReference type="NCBIfam" id="TIGR00254">
    <property type="entry name" value="GGDEF"/>
    <property type="match status" value="1"/>
</dbReference>
<sequence>MTIAAHKPKEKDESAGILRKAVPQMSALGIPVTPDNYAVWYAYYQGADLALVRAINGLIENQVNFSAEVCRGLYSSFIQNNAPEVLENVQLETQLLINGLLSKISMLTSGSETFQQSIETFGKQLLLPQEPDSLHRLVEGVLVEVDKVINENADIHSSLKSMDQELNHLRAEISELSVISLTDKLTGLNNRRAFEARMAQEFLPSTPKCSLLVIDIDHFKQFNDTWGHNAGDKVLVYVAQNLKQAVKGEDLVARYGGEEFVIVLKDASAENAANIAEKLRERIANKKLTLKKDNLDLGKVTVSIGVAMAEANETPEQFFDRADSALYLAKSGGRNRVCLAD</sequence>
<dbReference type="EMBL" id="CP069213">
    <property type="protein sequence ID" value="QRH03451.1"/>
    <property type="molecule type" value="Genomic_DNA"/>
</dbReference>